<dbReference type="EMBL" id="CAMAPF010000010">
    <property type="protein sequence ID" value="CAH9061635.1"/>
    <property type="molecule type" value="Genomic_DNA"/>
</dbReference>
<comment type="caution">
    <text evidence="18">The sequence shown here is derived from an EMBL/GenBank/DDBJ whole genome shotgun (WGS) entry which is preliminary data.</text>
</comment>
<dbReference type="Proteomes" id="UP001152523">
    <property type="component" value="Unassembled WGS sequence"/>
</dbReference>
<dbReference type="EC" id="2.3.2.27" evidence="4"/>
<comment type="catalytic activity">
    <reaction evidence="1">
        <text>S-ubiquitinyl-[E2 ubiquitin-conjugating enzyme]-L-cysteine + [acceptor protein]-L-lysine = [E2 ubiquitin-conjugating enzyme]-L-cysteine + N(6)-ubiquitinyl-[acceptor protein]-L-lysine.</text>
        <dbReference type="EC" id="2.3.2.27"/>
    </reaction>
</comment>
<evidence type="ECO:0000256" key="10">
    <source>
        <dbReference type="ARBA" id="ARBA00022833"/>
    </source>
</evidence>
<feature type="region of interest" description="Disordered" evidence="15">
    <location>
        <begin position="258"/>
        <end position="293"/>
    </location>
</feature>
<keyword evidence="8 14" id="KW-0863">Zinc-finger</keyword>
<name>A0AAV0C101_9ASTE</name>
<dbReference type="GO" id="GO:0016567">
    <property type="term" value="P:protein ubiquitination"/>
    <property type="evidence" value="ECO:0007669"/>
    <property type="project" value="InterPro"/>
</dbReference>
<keyword evidence="19" id="KW-1185">Reference proteome</keyword>
<keyword evidence="7" id="KW-0479">Metal-binding</keyword>
<keyword evidence="6 16" id="KW-0812">Transmembrane</keyword>
<dbReference type="GO" id="GO:0008270">
    <property type="term" value="F:zinc ion binding"/>
    <property type="evidence" value="ECO:0007669"/>
    <property type="project" value="UniProtKB-KW"/>
</dbReference>
<keyword evidence="9" id="KW-0833">Ubl conjugation pathway</keyword>
<evidence type="ECO:0000256" key="9">
    <source>
        <dbReference type="ARBA" id="ARBA00022786"/>
    </source>
</evidence>
<feature type="domain" description="RING-type" evidence="17">
    <location>
        <begin position="119"/>
        <end position="161"/>
    </location>
</feature>
<keyword evidence="5" id="KW-0808">Transferase</keyword>
<dbReference type="Pfam" id="PF13639">
    <property type="entry name" value="zf-RING_2"/>
    <property type="match status" value="1"/>
</dbReference>
<dbReference type="GO" id="GO:0016020">
    <property type="term" value="C:membrane"/>
    <property type="evidence" value="ECO:0007669"/>
    <property type="project" value="UniProtKB-SubCell"/>
</dbReference>
<comment type="pathway">
    <text evidence="3">Protein modification; protein ubiquitination.</text>
</comment>
<evidence type="ECO:0000313" key="19">
    <source>
        <dbReference type="Proteomes" id="UP001152523"/>
    </source>
</evidence>
<dbReference type="PANTHER" id="PTHR46913">
    <property type="entry name" value="RING-H2 FINGER PROTEIN ATL16"/>
    <property type="match status" value="1"/>
</dbReference>
<reference evidence="18" key="1">
    <citation type="submission" date="2022-07" db="EMBL/GenBank/DDBJ databases">
        <authorList>
            <person name="Macas J."/>
            <person name="Novak P."/>
            <person name="Neumann P."/>
        </authorList>
    </citation>
    <scope>NUCLEOTIDE SEQUENCE</scope>
</reference>
<dbReference type="Gene3D" id="3.30.40.10">
    <property type="entry name" value="Zinc/RING finger domain, C3HC4 (zinc finger)"/>
    <property type="match status" value="1"/>
</dbReference>
<dbReference type="SMART" id="SM00184">
    <property type="entry name" value="RING"/>
    <property type="match status" value="1"/>
</dbReference>
<evidence type="ECO:0000256" key="4">
    <source>
        <dbReference type="ARBA" id="ARBA00012483"/>
    </source>
</evidence>
<evidence type="ECO:0000256" key="5">
    <source>
        <dbReference type="ARBA" id="ARBA00022679"/>
    </source>
</evidence>
<dbReference type="InterPro" id="IPR044600">
    <property type="entry name" value="ATL1/ATL16-like"/>
</dbReference>
<feature type="compositionally biased region" description="Low complexity" evidence="15">
    <location>
        <begin position="172"/>
        <end position="182"/>
    </location>
</feature>
<evidence type="ECO:0000256" key="13">
    <source>
        <dbReference type="ARBA" id="ARBA00024209"/>
    </source>
</evidence>
<proteinExistence type="inferred from homology"/>
<keyword evidence="11 16" id="KW-1133">Transmembrane helix</keyword>
<evidence type="ECO:0000259" key="17">
    <source>
        <dbReference type="PROSITE" id="PS50089"/>
    </source>
</evidence>
<feature type="transmembrane region" description="Helical" evidence="16">
    <location>
        <begin position="30"/>
        <end position="52"/>
    </location>
</feature>
<evidence type="ECO:0000256" key="12">
    <source>
        <dbReference type="ARBA" id="ARBA00023136"/>
    </source>
</evidence>
<evidence type="ECO:0000256" key="1">
    <source>
        <dbReference type="ARBA" id="ARBA00000900"/>
    </source>
</evidence>
<dbReference type="GO" id="GO:0061630">
    <property type="term" value="F:ubiquitin protein ligase activity"/>
    <property type="evidence" value="ECO:0007669"/>
    <property type="project" value="UniProtKB-EC"/>
</dbReference>
<evidence type="ECO:0000256" key="3">
    <source>
        <dbReference type="ARBA" id="ARBA00004906"/>
    </source>
</evidence>
<comment type="similarity">
    <text evidence="13">Belongs to the RING-type zinc finger family. ATL subfamily.</text>
</comment>
<feature type="region of interest" description="Disordered" evidence="15">
    <location>
        <begin position="172"/>
        <end position="207"/>
    </location>
</feature>
<evidence type="ECO:0000256" key="6">
    <source>
        <dbReference type="ARBA" id="ARBA00022692"/>
    </source>
</evidence>
<evidence type="ECO:0000256" key="15">
    <source>
        <dbReference type="SAM" id="MobiDB-lite"/>
    </source>
</evidence>
<gene>
    <name evidence="18" type="ORF">CEPIT_LOCUS1721</name>
</gene>
<dbReference type="InterPro" id="IPR013083">
    <property type="entry name" value="Znf_RING/FYVE/PHD"/>
</dbReference>
<dbReference type="FunFam" id="3.30.40.10:FF:000475">
    <property type="entry name" value="RING-H2 finger protein ATL3"/>
    <property type="match status" value="1"/>
</dbReference>
<feature type="compositionally biased region" description="Polar residues" evidence="15">
    <location>
        <begin position="258"/>
        <end position="270"/>
    </location>
</feature>
<dbReference type="AlphaFoldDB" id="A0AAV0C101"/>
<keyword evidence="10" id="KW-0862">Zinc</keyword>
<protein>
    <recommendedName>
        <fullName evidence="4">RING-type E3 ubiquitin transferase</fullName>
        <ecNumber evidence="4">2.3.2.27</ecNumber>
    </recommendedName>
</protein>
<organism evidence="18 19">
    <name type="scientific">Cuscuta epithymum</name>
    <dbReference type="NCBI Taxonomy" id="186058"/>
    <lineage>
        <taxon>Eukaryota</taxon>
        <taxon>Viridiplantae</taxon>
        <taxon>Streptophyta</taxon>
        <taxon>Embryophyta</taxon>
        <taxon>Tracheophyta</taxon>
        <taxon>Spermatophyta</taxon>
        <taxon>Magnoliopsida</taxon>
        <taxon>eudicotyledons</taxon>
        <taxon>Gunneridae</taxon>
        <taxon>Pentapetalae</taxon>
        <taxon>asterids</taxon>
        <taxon>lamiids</taxon>
        <taxon>Solanales</taxon>
        <taxon>Convolvulaceae</taxon>
        <taxon>Cuscuteae</taxon>
        <taxon>Cuscuta</taxon>
        <taxon>Cuscuta subgen. Cuscuta</taxon>
    </lineage>
</organism>
<evidence type="ECO:0000256" key="2">
    <source>
        <dbReference type="ARBA" id="ARBA00004167"/>
    </source>
</evidence>
<dbReference type="InterPro" id="IPR001841">
    <property type="entry name" value="Znf_RING"/>
</dbReference>
<sequence>MDPHVKDAFRRDDLQMDDSTSRKYELGGKIMLSAIVILFAVVVFIAALHLYGRWYILRQRRRDLRRRRNRNLHAQIVFYIDNNDPASAHSANRGLDQAVIQSLPVLEYSLENRVGLTECAVCLSEFEENEKGRLLPKCNHTFHIECIDMWFHSHATCPLCRTPVEAFHGPEETAVTETEPAAGNGTGPSTTSEFCRDENTTTTSLGSRRKGFDFTAVRLQVPTRNELNPELEQSSPASYAFRSPGSRLMSLKNILSMNKRTSSGPSTPLPVSTELDLECGGRVSESTRRRTPR</sequence>
<dbReference type="CDD" id="cd16461">
    <property type="entry name" value="RING-H2_EL5-like"/>
    <property type="match status" value="1"/>
</dbReference>
<evidence type="ECO:0000256" key="11">
    <source>
        <dbReference type="ARBA" id="ARBA00022989"/>
    </source>
</evidence>
<accession>A0AAV0C101</accession>
<dbReference type="PROSITE" id="PS50089">
    <property type="entry name" value="ZF_RING_2"/>
    <property type="match status" value="1"/>
</dbReference>
<keyword evidence="12 16" id="KW-0472">Membrane</keyword>
<evidence type="ECO:0000256" key="14">
    <source>
        <dbReference type="PROSITE-ProRule" id="PRU00175"/>
    </source>
</evidence>
<dbReference type="PANTHER" id="PTHR46913:SF1">
    <property type="entry name" value="RING-H2 FINGER PROTEIN ATL16"/>
    <property type="match status" value="1"/>
</dbReference>
<comment type="subcellular location">
    <subcellularLocation>
        <location evidence="2">Membrane</location>
        <topology evidence="2">Single-pass membrane protein</topology>
    </subcellularLocation>
</comment>
<dbReference type="SUPFAM" id="SSF57850">
    <property type="entry name" value="RING/U-box"/>
    <property type="match status" value="1"/>
</dbReference>
<evidence type="ECO:0000256" key="7">
    <source>
        <dbReference type="ARBA" id="ARBA00022723"/>
    </source>
</evidence>
<evidence type="ECO:0000256" key="8">
    <source>
        <dbReference type="ARBA" id="ARBA00022771"/>
    </source>
</evidence>
<evidence type="ECO:0000256" key="16">
    <source>
        <dbReference type="SAM" id="Phobius"/>
    </source>
</evidence>
<evidence type="ECO:0000313" key="18">
    <source>
        <dbReference type="EMBL" id="CAH9061635.1"/>
    </source>
</evidence>